<dbReference type="Proteomes" id="UP000886998">
    <property type="component" value="Unassembled WGS sequence"/>
</dbReference>
<accession>A0A8X6IM45</accession>
<dbReference type="OrthoDB" id="6421076at2759"/>
<organism evidence="1 2">
    <name type="scientific">Trichonephila inaurata madagascariensis</name>
    <dbReference type="NCBI Taxonomy" id="2747483"/>
    <lineage>
        <taxon>Eukaryota</taxon>
        <taxon>Metazoa</taxon>
        <taxon>Ecdysozoa</taxon>
        <taxon>Arthropoda</taxon>
        <taxon>Chelicerata</taxon>
        <taxon>Arachnida</taxon>
        <taxon>Araneae</taxon>
        <taxon>Araneomorphae</taxon>
        <taxon>Entelegynae</taxon>
        <taxon>Araneoidea</taxon>
        <taxon>Nephilidae</taxon>
        <taxon>Trichonephila</taxon>
        <taxon>Trichonephila inaurata</taxon>
    </lineage>
</organism>
<proteinExistence type="predicted"/>
<dbReference type="EMBL" id="BMAV01026289">
    <property type="protein sequence ID" value="GFS48963.1"/>
    <property type="molecule type" value="Genomic_DNA"/>
</dbReference>
<keyword evidence="2" id="KW-1185">Reference proteome</keyword>
<evidence type="ECO:0000313" key="2">
    <source>
        <dbReference type="Proteomes" id="UP000886998"/>
    </source>
</evidence>
<sequence length="159" mass="18292">MANDPIFRQLVEKVFSKPSEEILSLKMDKNKDCTPEVNLIENLLEVLPTVFAVIEISIKKNWKKCFDEGLKELMLKSSRSYVRGIMLLCCKENEGVVDIYDRFLNVFALVNYATNVIFTATGANYELSSRALTVFYENVLRQDFDKRGGWKCLKKIHPG</sequence>
<dbReference type="AlphaFoldDB" id="A0A8X6IM45"/>
<reference evidence="1" key="1">
    <citation type="submission" date="2020-08" db="EMBL/GenBank/DDBJ databases">
        <title>Multicomponent nature underlies the extraordinary mechanical properties of spider dragline silk.</title>
        <authorList>
            <person name="Kono N."/>
            <person name="Nakamura H."/>
            <person name="Mori M."/>
            <person name="Yoshida Y."/>
            <person name="Ohtoshi R."/>
            <person name="Malay A.D."/>
            <person name="Moran D.A.P."/>
            <person name="Tomita M."/>
            <person name="Numata K."/>
            <person name="Arakawa K."/>
        </authorList>
    </citation>
    <scope>NUCLEOTIDE SEQUENCE</scope>
</reference>
<protein>
    <submittedName>
        <fullName evidence="1">Uncharacterized protein</fullName>
    </submittedName>
</protein>
<comment type="caution">
    <text evidence="1">The sequence shown here is derived from an EMBL/GenBank/DDBJ whole genome shotgun (WGS) entry which is preliminary data.</text>
</comment>
<gene>
    <name evidence="1" type="primary">NCL1_47773</name>
    <name evidence="1" type="ORF">TNIN_280911</name>
</gene>
<name>A0A8X6IM45_9ARAC</name>
<evidence type="ECO:0000313" key="1">
    <source>
        <dbReference type="EMBL" id="GFS48963.1"/>
    </source>
</evidence>